<proteinExistence type="predicted"/>
<accession>A0AA95I3J8</accession>
<protein>
    <submittedName>
        <fullName evidence="2">Uncharacterized protein</fullName>
    </submittedName>
</protein>
<evidence type="ECO:0000313" key="2">
    <source>
        <dbReference type="EMBL" id="WHX47272.1"/>
    </source>
</evidence>
<dbReference type="EMBL" id="CP126084">
    <property type="protein sequence ID" value="WHX47272.1"/>
    <property type="molecule type" value="Genomic_DNA"/>
</dbReference>
<dbReference type="AlphaFoldDB" id="A0AA95I3J8"/>
<keyword evidence="1" id="KW-1133">Transmembrane helix</keyword>
<keyword evidence="1" id="KW-0472">Membrane</keyword>
<gene>
    <name evidence="2" type="ORF">QNH46_13960</name>
</gene>
<keyword evidence="1" id="KW-0812">Transmembrane</keyword>
<sequence length="70" mass="8320">MIVIALVFVLIGLFEWSDWRKRHEATAKLWRPITVIAMLLLSLEAYFLAKDNWNFEETLHGLYSLLGRWL</sequence>
<evidence type="ECO:0000256" key="1">
    <source>
        <dbReference type="SAM" id="Phobius"/>
    </source>
</evidence>
<dbReference type="Proteomes" id="UP001177943">
    <property type="component" value="Chromosome"/>
</dbReference>
<dbReference type="RefSeq" id="WP_283924861.1">
    <property type="nucleotide sequence ID" value="NZ_CP126084.1"/>
</dbReference>
<feature type="transmembrane region" description="Helical" evidence="1">
    <location>
        <begin position="33"/>
        <end position="49"/>
    </location>
</feature>
<reference evidence="2" key="1">
    <citation type="submission" date="2023-05" db="EMBL/GenBank/DDBJ databases">
        <title>Comparative genomics of Bacillaceae isolates and their secondary metabolite potential.</title>
        <authorList>
            <person name="Song L."/>
            <person name="Nielsen L.J."/>
            <person name="Mohite O."/>
            <person name="Xu X."/>
            <person name="Weber T."/>
            <person name="Kovacs A.T."/>
        </authorList>
    </citation>
    <scope>NUCLEOTIDE SEQUENCE</scope>
    <source>
        <strain evidence="2">B2_4</strain>
    </source>
</reference>
<dbReference type="KEGG" id="pwn:QNH46_13960"/>
<evidence type="ECO:0000313" key="3">
    <source>
        <dbReference type="Proteomes" id="UP001177943"/>
    </source>
</evidence>
<name>A0AA95I3J8_9BACL</name>
<organism evidence="2 3">
    <name type="scientific">Paenibacillus woosongensis</name>
    <dbReference type="NCBI Taxonomy" id="307580"/>
    <lineage>
        <taxon>Bacteria</taxon>
        <taxon>Bacillati</taxon>
        <taxon>Bacillota</taxon>
        <taxon>Bacilli</taxon>
        <taxon>Bacillales</taxon>
        <taxon>Paenibacillaceae</taxon>
        <taxon>Paenibacillus</taxon>
    </lineage>
</organism>